<proteinExistence type="predicted"/>
<organism evidence="1">
    <name type="scientific">Magallana gigas</name>
    <name type="common">Pacific oyster</name>
    <name type="synonym">Crassostrea gigas</name>
    <dbReference type="NCBI Taxonomy" id="29159"/>
    <lineage>
        <taxon>Eukaryota</taxon>
        <taxon>Metazoa</taxon>
        <taxon>Spiralia</taxon>
        <taxon>Lophotrochozoa</taxon>
        <taxon>Mollusca</taxon>
        <taxon>Bivalvia</taxon>
        <taxon>Autobranchia</taxon>
        <taxon>Pteriomorphia</taxon>
        <taxon>Ostreida</taxon>
        <taxon>Ostreoidea</taxon>
        <taxon>Ostreidae</taxon>
        <taxon>Magallana</taxon>
    </lineage>
</organism>
<dbReference type="AlphaFoldDB" id="K1R0H8"/>
<reference evidence="1" key="1">
    <citation type="journal article" date="2012" name="Nature">
        <title>The oyster genome reveals stress adaptation and complexity of shell formation.</title>
        <authorList>
            <person name="Zhang G."/>
            <person name="Fang X."/>
            <person name="Guo X."/>
            <person name="Li L."/>
            <person name="Luo R."/>
            <person name="Xu F."/>
            <person name="Yang P."/>
            <person name="Zhang L."/>
            <person name="Wang X."/>
            <person name="Qi H."/>
            <person name="Xiong Z."/>
            <person name="Que H."/>
            <person name="Xie Y."/>
            <person name="Holland P.W."/>
            <person name="Paps J."/>
            <person name="Zhu Y."/>
            <person name="Wu F."/>
            <person name="Chen Y."/>
            <person name="Wang J."/>
            <person name="Peng C."/>
            <person name="Meng J."/>
            <person name="Yang L."/>
            <person name="Liu J."/>
            <person name="Wen B."/>
            <person name="Zhang N."/>
            <person name="Huang Z."/>
            <person name="Zhu Q."/>
            <person name="Feng Y."/>
            <person name="Mount A."/>
            <person name="Hedgecock D."/>
            <person name="Xu Z."/>
            <person name="Liu Y."/>
            <person name="Domazet-Loso T."/>
            <person name="Du Y."/>
            <person name="Sun X."/>
            <person name="Zhang S."/>
            <person name="Liu B."/>
            <person name="Cheng P."/>
            <person name="Jiang X."/>
            <person name="Li J."/>
            <person name="Fan D."/>
            <person name="Wang W."/>
            <person name="Fu W."/>
            <person name="Wang T."/>
            <person name="Wang B."/>
            <person name="Zhang J."/>
            <person name="Peng Z."/>
            <person name="Li Y."/>
            <person name="Li N."/>
            <person name="Wang J."/>
            <person name="Chen M."/>
            <person name="He Y."/>
            <person name="Tan F."/>
            <person name="Song X."/>
            <person name="Zheng Q."/>
            <person name="Huang R."/>
            <person name="Yang H."/>
            <person name="Du X."/>
            <person name="Chen L."/>
            <person name="Yang M."/>
            <person name="Gaffney P.M."/>
            <person name="Wang S."/>
            <person name="Luo L."/>
            <person name="She Z."/>
            <person name="Ming Y."/>
            <person name="Huang W."/>
            <person name="Zhang S."/>
            <person name="Huang B."/>
            <person name="Zhang Y."/>
            <person name="Qu T."/>
            <person name="Ni P."/>
            <person name="Miao G."/>
            <person name="Wang J."/>
            <person name="Wang Q."/>
            <person name="Steinberg C.E."/>
            <person name="Wang H."/>
            <person name="Li N."/>
            <person name="Qian L."/>
            <person name="Zhang G."/>
            <person name="Li Y."/>
            <person name="Yang H."/>
            <person name="Liu X."/>
            <person name="Wang J."/>
            <person name="Yin Y."/>
            <person name="Wang J."/>
        </authorList>
    </citation>
    <scope>NUCLEOTIDE SEQUENCE [LARGE SCALE GENOMIC DNA]</scope>
    <source>
        <strain evidence="1">05x7-T-G4-1.051#20</strain>
    </source>
</reference>
<accession>K1R0H8</accession>
<name>K1R0H8_MAGGI</name>
<gene>
    <name evidence="1" type="ORF">CGI_10028822</name>
</gene>
<evidence type="ECO:0000313" key="1">
    <source>
        <dbReference type="EMBL" id="EKC42857.1"/>
    </source>
</evidence>
<protein>
    <submittedName>
        <fullName evidence="1">Uncharacterized protein</fullName>
    </submittedName>
</protein>
<sequence>MVFQMFLIVEELCDCDCDFDAKIDYWSNITNQVAQYNELSATLAEIKKQLAVETRNLSSFLNSKRSATDNRESAVFTGIVGASFIVFASTSQSEVVCAISNSIQNHTSPNSEDSTGSTTFASISEDTTDHTSPNSEDSTGSTTFASISEETTATTDVQMCPCPCELEDQIAFWENSSTREDVEKMLVSKLNQLKNELTINVSQLTSSKIKKTCAPDERMSASVTGYVGLVFIVVVLGAVVILDMPTLILQLRGLFGRLKCEH</sequence>
<dbReference type="EMBL" id="JH817099">
    <property type="protein sequence ID" value="EKC42857.1"/>
    <property type="molecule type" value="Genomic_DNA"/>
</dbReference>
<dbReference type="HOGENOM" id="CLU_1062645_0_0_1"/>
<dbReference type="InParanoid" id="K1R0H8"/>